<accession>A0A9X1F4T3</accession>
<evidence type="ECO:0000256" key="2">
    <source>
        <dbReference type="SAM" id="SignalP"/>
    </source>
</evidence>
<gene>
    <name evidence="3" type="ORF">KCG46_10370</name>
</gene>
<feature type="chain" id="PRO_5040927530" evidence="2">
    <location>
        <begin position="20"/>
        <end position="139"/>
    </location>
</feature>
<name>A0A9X1F4T3_9SPHN</name>
<feature type="signal peptide" evidence="2">
    <location>
        <begin position="1"/>
        <end position="19"/>
    </location>
</feature>
<evidence type="ECO:0000313" key="3">
    <source>
        <dbReference type="EMBL" id="MBV7259971.1"/>
    </source>
</evidence>
<dbReference type="AlphaFoldDB" id="A0A9X1F4T3"/>
<comment type="caution">
    <text evidence="3">The sequence shown here is derived from an EMBL/GenBank/DDBJ whole genome shotgun (WGS) entry which is preliminary data.</text>
</comment>
<evidence type="ECO:0000256" key="1">
    <source>
        <dbReference type="SAM" id="MobiDB-lite"/>
    </source>
</evidence>
<dbReference type="EMBL" id="JAGSPC010000001">
    <property type="protein sequence ID" value="MBV7259971.1"/>
    <property type="molecule type" value="Genomic_DNA"/>
</dbReference>
<evidence type="ECO:0000313" key="4">
    <source>
        <dbReference type="Proteomes" id="UP001138681"/>
    </source>
</evidence>
<protein>
    <submittedName>
        <fullName evidence="3">Uncharacterized protein</fullName>
    </submittedName>
</protein>
<dbReference type="Proteomes" id="UP001138681">
    <property type="component" value="Unassembled WGS sequence"/>
</dbReference>
<keyword evidence="2" id="KW-0732">Signal</keyword>
<keyword evidence="4" id="KW-1185">Reference proteome</keyword>
<sequence length="139" mass="15310">MHYWPVLGVAFLVAVPASADDGPQALPLDNPAYSNPAKPWTNLKEVQATEATEIGETLRQLRESRRACRDRLTTAQDDAPRPVIEPDTASADKPLLIYAVDHRSEGCSLIVMKGNPDDVRQLPELPSDKPLLQRADTDQ</sequence>
<proteinExistence type="predicted"/>
<reference evidence="3" key="1">
    <citation type="submission" date="2021-04" db="EMBL/GenBank/DDBJ databases">
        <authorList>
            <person name="Pira H."/>
            <person name="Risdian C."/>
            <person name="Wink J."/>
        </authorList>
    </citation>
    <scope>NUCLEOTIDE SEQUENCE</scope>
    <source>
        <strain evidence="3">WH158</strain>
    </source>
</reference>
<organism evidence="3 4">
    <name type="scientific">Erythrobacter crassostreae</name>
    <dbReference type="NCBI Taxonomy" id="2828328"/>
    <lineage>
        <taxon>Bacteria</taxon>
        <taxon>Pseudomonadati</taxon>
        <taxon>Pseudomonadota</taxon>
        <taxon>Alphaproteobacteria</taxon>
        <taxon>Sphingomonadales</taxon>
        <taxon>Erythrobacteraceae</taxon>
        <taxon>Erythrobacter/Porphyrobacter group</taxon>
        <taxon>Erythrobacter</taxon>
    </lineage>
</organism>
<feature type="region of interest" description="Disordered" evidence="1">
    <location>
        <begin position="118"/>
        <end position="139"/>
    </location>
</feature>
<dbReference type="RefSeq" id="WP_218405144.1">
    <property type="nucleotide sequence ID" value="NZ_JAGSPC010000001.1"/>
</dbReference>